<dbReference type="GO" id="GO:0019005">
    <property type="term" value="C:SCF ubiquitin ligase complex"/>
    <property type="evidence" value="ECO:0007669"/>
    <property type="project" value="TreeGrafter"/>
</dbReference>
<evidence type="ECO:0000313" key="3">
    <source>
        <dbReference type="WBParaSite" id="MBELARI_LOCUS9010"/>
    </source>
</evidence>
<accession>A0AAF3FQJ3</accession>
<dbReference type="GO" id="GO:0006516">
    <property type="term" value="P:glycoprotein catabolic process"/>
    <property type="evidence" value="ECO:0007669"/>
    <property type="project" value="TreeGrafter"/>
</dbReference>
<protein>
    <submittedName>
        <fullName evidence="3">FBA domain-containing protein</fullName>
    </submittedName>
</protein>
<sequence length="352" mass="41175">MKHLMRIFTGGPEETELRGPNEIRHPDAMWREIFLRCHFDDLPRMKMVCKQFYAVLTNNFWKDRCELEGIALPPPQVVRLVHSRNSEFDYEYLYHYAHKGNVNPYGPNIVKDLPLERERAKEYAANLSWITYQSQGCTYEEPPVGYQATVECPNKCLATSYNWGYRQIVINLEKCGVEPWILDFLRPTVIVEEKHAPRHDCGAIYKLSIEMLRAEDVPSHGSHGRIRPDYAPNQSRGTMVEKSYEQWAVQPWVQESLQTVYPCGMTKALILTRAKDTQFWAGEYGMKFTDTVVRLEFTQEPHWYERNEIEDQRGDGEDLSSSLRTHPFRSLRIPLFRGNNNPYRRQLPGPGQ</sequence>
<keyword evidence="2" id="KW-1185">Reference proteome</keyword>
<dbReference type="PANTHER" id="PTHR12125:SF5">
    <property type="entry name" value="F-BOX DOMAIN-CONTAINING PROTEIN"/>
    <property type="match status" value="1"/>
</dbReference>
<dbReference type="InterPro" id="IPR007397">
    <property type="entry name" value="F-box-assoc_dom"/>
</dbReference>
<dbReference type="AlphaFoldDB" id="A0AAF3FQJ3"/>
<dbReference type="GO" id="GO:0005737">
    <property type="term" value="C:cytoplasm"/>
    <property type="evidence" value="ECO:0007669"/>
    <property type="project" value="UniProtKB-ARBA"/>
</dbReference>
<feature type="domain" description="FBA" evidence="1">
    <location>
        <begin position="102"/>
        <end position="297"/>
    </location>
</feature>
<dbReference type="GO" id="GO:0061630">
    <property type="term" value="F:ubiquitin protein ligase activity"/>
    <property type="evidence" value="ECO:0007669"/>
    <property type="project" value="TreeGrafter"/>
</dbReference>
<dbReference type="GO" id="GO:0036503">
    <property type="term" value="P:ERAD pathway"/>
    <property type="evidence" value="ECO:0007669"/>
    <property type="project" value="TreeGrafter"/>
</dbReference>
<dbReference type="InterPro" id="IPR036047">
    <property type="entry name" value="F-box-like_dom_sf"/>
</dbReference>
<dbReference type="SUPFAM" id="SSF81383">
    <property type="entry name" value="F-box domain"/>
    <property type="match status" value="1"/>
</dbReference>
<dbReference type="Proteomes" id="UP000887575">
    <property type="component" value="Unassembled WGS sequence"/>
</dbReference>
<dbReference type="InterPro" id="IPR039752">
    <property type="entry name" value="F-box_only"/>
</dbReference>
<evidence type="ECO:0000259" key="1">
    <source>
        <dbReference type="PROSITE" id="PS51114"/>
    </source>
</evidence>
<dbReference type="Pfam" id="PF04300">
    <property type="entry name" value="FBA"/>
    <property type="match status" value="1"/>
</dbReference>
<dbReference type="WBParaSite" id="MBELARI_LOCUS9010">
    <property type="protein sequence ID" value="MBELARI_LOCUS9010"/>
    <property type="gene ID" value="MBELARI_LOCUS9010"/>
</dbReference>
<proteinExistence type="predicted"/>
<dbReference type="PROSITE" id="PS51114">
    <property type="entry name" value="FBA"/>
    <property type="match status" value="1"/>
</dbReference>
<dbReference type="Pfam" id="PF00646">
    <property type="entry name" value="F-box"/>
    <property type="match status" value="1"/>
</dbReference>
<reference evidence="3" key="1">
    <citation type="submission" date="2024-02" db="UniProtKB">
        <authorList>
            <consortium name="WormBaseParasite"/>
        </authorList>
    </citation>
    <scope>IDENTIFICATION</scope>
</reference>
<dbReference type="Gene3D" id="2.60.120.260">
    <property type="entry name" value="Galactose-binding domain-like"/>
    <property type="match status" value="1"/>
</dbReference>
<dbReference type="InterPro" id="IPR008979">
    <property type="entry name" value="Galactose-bd-like_sf"/>
</dbReference>
<dbReference type="PANTHER" id="PTHR12125">
    <property type="entry name" value="F-BOX ONLY PROTEIN 6-LIKE PROTEIN"/>
    <property type="match status" value="1"/>
</dbReference>
<dbReference type="SUPFAM" id="SSF49785">
    <property type="entry name" value="Galactose-binding domain-like"/>
    <property type="match status" value="1"/>
</dbReference>
<organism evidence="2 3">
    <name type="scientific">Mesorhabditis belari</name>
    <dbReference type="NCBI Taxonomy" id="2138241"/>
    <lineage>
        <taxon>Eukaryota</taxon>
        <taxon>Metazoa</taxon>
        <taxon>Ecdysozoa</taxon>
        <taxon>Nematoda</taxon>
        <taxon>Chromadorea</taxon>
        <taxon>Rhabditida</taxon>
        <taxon>Rhabditina</taxon>
        <taxon>Rhabditomorpha</taxon>
        <taxon>Rhabditoidea</taxon>
        <taxon>Rhabditidae</taxon>
        <taxon>Mesorhabditinae</taxon>
        <taxon>Mesorhabditis</taxon>
    </lineage>
</organism>
<name>A0AAF3FQJ3_9BILA</name>
<evidence type="ECO:0000313" key="2">
    <source>
        <dbReference type="Proteomes" id="UP000887575"/>
    </source>
</evidence>
<dbReference type="InterPro" id="IPR001810">
    <property type="entry name" value="F-box_dom"/>
</dbReference>
<dbReference type="GO" id="GO:0031146">
    <property type="term" value="P:SCF-dependent proteasomal ubiquitin-dependent protein catabolic process"/>
    <property type="evidence" value="ECO:0007669"/>
    <property type="project" value="TreeGrafter"/>
</dbReference>
<dbReference type="SMART" id="SM01198">
    <property type="entry name" value="FBA"/>
    <property type="match status" value="1"/>
</dbReference>